<dbReference type="EMBL" id="MSFK01000006">
    <property type="protein sequence ID" value="PWY93792.1"/>
    <property type="molecule type" value="Genomic_DNA"/>
</dbReference>
<name>A0A317X824_9EURO</name>
<dbReference type="Proteomes" id="UP000246702">
    <property type="component" value="Unassembled WGS sequence"/>
</dbReference>
<keyword evidence="2" id="KW-1185">Reference proteome</keyword>
<protein>
    <submittedName>
        <fullName evidence="1">Uncharacterized protein</fullName>
    </submittedName>
</protein>
<sequence>MGVWLYKERWSVGGVVPLRLTTRLCKFPVKYNQRLCSCLWVVFVPEALRAGLVLLGWGWDVWWRMIVVNGFTFR</sequence>
<evidence type="ECO:0000313" key="1">
    <source>
        <dbReference type="EMBL" id="PWY93792.1"/>
    </source>
</evidence>
<gene>
    <name evidence="1" type="ORF">BO94DRAFT_352675</name>
</gene>
<accession>A0A317X824</accession>
<comment type="caution">
    <text evidence="1">The sequence shown here is derived from an EMBL/GenBank/DDBJ whole genome shotgun (WGS) entry which is preliminary data.</text>
</comment>
<dbReference type="RefSeq" id="XP_025470553.1">
    <property type="nucleotide sequence ID" value="XM_025607116.1"/>
</dbReference>
<dbReference type="AlphaFoldDB" id="A0A317X824"/>
<reference evidence="1 2" key="1">
    <citation type="submission" date="2016-12" db="EMBL/GenBank/DDBJ databases">
        <title>The genomes of Aspergillus section Nigri reveals drivers in fungal speciation.</title>
        <authorList>
            <consortium name="DOE Joint Genome Institute"/>
            <person name="Vesth T.C."/>
            <person name="Nybo J."/>
            <person name="Theobald S."/>
            <person name="Brandl J."/>
            <person name="Frisvad J.C."/>
            <person name="Nielsen K.F."/>
            <person name="Lyhne E.K."/>
            <person name="Kogle M.E."/>
            <person name="Kuo A."/>
            <person name="Riley R."/>
            <person name="Clum A."/>
            <person name="Nolan M."/>
            <person name="Lipzen A."/>
            <person name="Salamov A."/>
            <person name="Henrissat B."/>
            <person name="Wiebenga A."/>
            <person name="De Vries R.P."/>
            <person name="Grigoriev I.V."/>
            <person name="Mortensen U.H."/>
            <person name="Andersen M.R."/>
            <person name="Baker S.E."/>
        </authorList>
    </citation>
    <scope>NUCLEOTIDE SEQUENCE [LARGE SCALE GENOMIC DNA]</scope>
    <source>
        <strain evidence="1 2">CBS 115572</strain>
    </source>
</reference>
<organism evidence="1 2">
    <name type="scientific">Aspergillus sclerotioniger CBS 115572</name>
    <dbReference type="NCBI Taxonomy" id="1450535"/>
    <lineage>
        <taxon>Eukaryota</taxon>
        <taxon>Fungi</taxon>
        <taxon>Dikarya</taxon>
        <taxon>Ascomycota</taxon>
        <taxon>Pezizomycotina</taxon>
        <taxon>Eurotiomycetes</taxon>
        <taxon>Eurotiomycetidae</taxon>
        <taxon>Eurotiales</taxon>
        <taxon>Aspergillaceae</taxon>
        <taxon>Aspergillus</taxon>
        <taxon>Aspergillus subgen. Circumdati</taxon>
    </lineage>
</organism>
<dbReference type="GeneID" id="37109259"/>
<proteinExistence type="predicted"/>
<evidence type="ECO:0000313" key="2">
    <source>
        <dbReference type="Proteomes" id="UP000246702"/>
    </source>
</evidence>